<dbReference type="RefSeq" id="WP_161337330.1">
    <property type="nucleotide sequence ID" value="NZ_JBHSDG010000002.1"/>
</dbReference>
<dbReference type="InterPro" id="IPR001932">
    <property type="entry name" value="PPM-type_phosphatase-like_dom"/>
</dbReference>
<dbReference type="EMBL" id="WTVA01000001">
    <property type="protein sequence ID" value="MZR20909.1"/>
    <property type="molecule type" value="Genomic_DNA"/>
</dbReference>
<feature type="domain" description="PPM-type phosphatase" evidence="1">
    <location>
        <begin position="12"/>
        <end position="264"/>
    </location>
</feature>
<proteinExistence type="predicted"/>
<evidence type="ECO:0000313" key="3">
    <source>
        <dbReference type="Proteomes" id="UP000445696"/>
    </source>
</evidence>
<dbReference type="Pfam" id="PF13672">
    <property type="entry name" value="PP2C_2"/>
    <property type="match status" value="1"/>
</dbReference>
<dbReference type="AlphaFoldDB" id="A0A845M8X6"/>
<dbReference type="SMART" id="SM00332">
    <property type="entry name" value="PP2Cc"/>
    <property type="match status" value="1"/>
</dbReference>
<reference evidence="2 3" key="1">
    <citation type="journal article" date="2014" name="Int. J. Syst. Evol. Microbiol.">
        <title>Sneathiella chungangensis sp. nov., isolated from a marine sand, and emended description of the genus Sneathiella.</title>
        <authorList>
            <person name="Siamphan C."/>
            <person name="Kim H."/>
            <person name="Lee J.S."/>
            <person name="Kim W."/>
        </authorList>
    </citation>
    <scope>NUCLEOTIDE SEQUENCE [LARGE SCALE GENOMIC DNA]</scope>
    <source>
        <strain evidence="2 3">KCTC 32476</strain>
    </source>
</reference>
<name>A0A845M8X6_9PROT</name>
<sequence>MSSDYPNWKIAGASVRGAAHSRSGLPNQDAVRFLPDTGAGARIVAAVSDGHGSAPHFRSSTGARFATQGATDILAWHLDTQEDDEIEGALVGEIISHWQTSVIADLQANPISEEDNIYPGRSAYTPYGATLITVAADENIAILLQIGDGDLLLGYADGSIERPLRDDEGLHGEETYSLCQDDAGQYFRVATMWNQGDHHWPDFIILATDGVAKSFRDNDGFEEAIKHLRTLAHDNWDETIEALPSWLEEVSRNGSGDDSTICIAIRTDTNMPRKE</sequence>
<evidence type="ECO:0000313" key="2">
    <source>
        <dbReference type="EMBL" id="MZR20909.1"/>
    </source>
</evidence>
<dbReference type="Proteomes" id="UP000445696">
    <property type="component" value="Unassembled WGS sequence"/>
</dbReference>
<dbReference type="InterPro" id="IPR036457">
    <property type="entry name" value="PPM-type-like_dom_sf"/>
</dbReference>
<dbReference type="Gene3D" id="3.60.40.10">
    <property type="entry name" value="PPM-type phosphatase domain"/>
    <property type="match status" value="1"/>
</dbReference>
<gene>
    <name evidence="2" type="ORF">GQF03_01025</name>
</gene>
<dbReference type="OrthoDB" id="9805674at2"/>
<organism evidence="2 3">
    <name type="scientific">Sneathiella chungangensis</name>
    <dbReference type="NCBI Taxonomy" id="1418234"/>
    <lineage>
        <taxon>Bacteria</taxon>
        <taxon>Pseudomonadati</taxon>
        <taxon>Pseudomonadota</taxon>
        <taxon>Alphaproteobacteria</taxon>
        <taxon>Sneathiellales</taxon>
        <taxon>Sneathiellaceae</taxon>
        <taxon>Sneathiella</taxon>
    </lineage>
</organism>
<evidence type="ECO:0000259" key="1">
    <source>
        <dbReference type="SMART" id="SM00332"/>
    </source>
</evidence>
<accession>A0A845M8X6</accession>
<comment type="caution">
    <text evidence="2">The sequence shown here is derived from an EMBL/GenBank/DDBJ whole genome shotgun (WGS) entry which is preliminary data.</text>
</comment>
<dbReference type="SUPFAM" id="SSF81606">
    <property type="entry name" value="PP2C-like"/>
    <property type="match status" value="1"/>
</dbReference>
<protein>
    <recommendedName>
        <fullName evidence="1">PPM-type phosphatase domain-containing protein</fullName>
    </recommendedName>
</protein>
<keyword evidence="3" id="KW-1185">Reference proteome</keyword>